<feature type="compositionally biased region" description="Basic and acidic residues" evidence="1">
    <location>
        <begin position="324"/>
        <end position="347"/>
    </location>
</feature>
<sequence>MLKHKKNQPTAQELYRARKQREEQEREAYLPPGLINHGNTCFMNSTLQGLLATKLLHNLVNFEPVPSAAGPSVLAHRSPQLTNGHGSGGEYERSWEEGMPLGDVFVNVMQKAWSLQEGRKRESMSPKEILTGIGRKYDQYLDFRQQDAHEFLRHMLDAMRMEELDIIKKRQPPPTKDKATRSHKKRHVRSLPSATKVVLPEQTSHSDPSIASPIASPAAASVSAPAEEDKLTSFVDLIFGGRLASILVCEKCKKISVTYEDFNDISLSIKPEDYVKDRRRDRLKKLAKKLRFFPQPGSGSTSDLDDGGQRRRSSSVPPPSPLRKSMEAIAHVHEEPPIHDGPRRVSFDHAGPAAEDARDAVRDMAGDKVEATAEAAEKKEDANWEVTDAVDATENALRDKADGEQGKEKKEKEDPWGKLGRRISMRVSRRMRELGSPSHSVERGRRTGSNDAVRFLAKKDKSARSSLAPTPVNERDTDNDTSDAPVRHSAPLSPVLTPLSSPHTGTATLAQTAPIKRTHSDAPFTPRRSRSPVPPKLSNGETAYLRRILADVNTLSTNPNPFSMLQQALTSTHYGVGPSSSASAAHALWVRMGHLPGVVECLRMFTAVEVLDGENMVGCHRCWKIANGCYKLAHRDELVGEDADSESEESEASEGKLEGNIMAPNITQRVRSLDADEGRLLSSPDMSTGGVSPASTSAISMSVTSDSEYVNDTKSVSTAPSTVDITLLPNGDVFLSPEASSLATYSGIPIPSISTTAPELPPSTSQMAVATQLSEADQSRPPSSLDAPTSTDTLLTPKRHPRSQRKDAASGESDSLDDSDDSGSLSDTSANTSAFSDVSPAASPLASPTVSPRASVENLQSSASPSAVRLKTLDGTSSPQVPRSKQVIPRRMYKRYLIATPPPVLVVHLKRFQQVSKLHAMSFSGGFKKLDHFVAFPEELDLGPFVAPKKEDFVLKGKGTRRTPNGVIKGTERCMYRLYAVVVHIGNMLGGHYIAYTALSSPNAAPPPPTPPADSNSPTLSTTAPTKPIGSEYQVKSTKSPRQWAYISDTVVRLTTLEEVLKAKAYICMYERI</sequence>
<feature type="region of interest" description="Disordered" evidence="1">
    <location>
        <begin position="289"/>
        <end position="539"/>
    </location>
</feature>
<dbReference type="RefSeq" id="XP_027620037.1">
    <property type="nucleotide sequence ID" value="XM_027764236.1"/>
</dbReference>
<dbReference type="Pfam" id="PF00443">
    <property type="entry name" value="UCH"/>
    <property type="match status" value="1"/>
</dbReference>
<feature type="domain" description="USP" evidence="2">
    <location>
        <begin position="32"/>
        <end position="1073"/>
    </location>
</feature>
<feature type="region of interest" description="Disordered" evidence="1">
    <location>
        <begin position="70"/>
        <end position="93"/>
    </location>
</feature>
<feature type="region of interest" description="Disordered" evidence="1">
    <location>
        <begin position="754"/>
        <end position="885"/>
    </location>
</feature>
<proteinExistence type="predicted"/>
<comment type="caution">
    <text evidence="3">The sequence shown here is derived from an EMBL/GenBank/DDBJ whole genome shotgun (WGS) entry which is preliminary data.</text>
</comment>
<feature type="compositionally biased region" description="Low complexity" evidence="1">
    <location>
        <begin position="489"/>
        <end position="502"/>
    </location>
</feature>
<dbReference type="GO" id="GO:0004843">
    <property type="term" value="F:cysteine-type deubiquitinase activity"/>
    <property type="evidence" value="ECO:0007669"/>
    <property type="project" value="InterPro"/>
</dbReference>
<feature type="compositionally biased region" description="Polar residues" evidence="1">
    <location>
        <begin position="874"/>
        <end position="883"/>
    </location>
</feature>
<evidence type="ECO:0000313" key="4">
    <source>
        <dbReference type="Proteomes" id="UP000287166"/>
    </source>
</evidence>
<dbReference type="EMBL" id="BFAD01000015">
    <property type="protein sequence ID" value="GBE89124.1"/>
    <property type="molecule type" value="Genomic_DNA"/>
</dbReference>
<name>A0A401H3Y1_9APHY</name>
<dbReference type="InterPro" id="IPR001394">
    <property type="entry name" value="Peptidase_C19_UCH"/>
</dbReference>
<evidence type="ECO:0000256" key="1">
    <source>
        <dbReference type="SAM" id="MobiDB-lite"/>
    </source>
</evidence>
<feature type="compositionally biased region" description="Polar residues" evidence="1">
    <location>
        <begin position="846"/>
        <end position="865"/>
    </location>
</feature>
<dbReference type="FunCoup" id="A0A401H3Y1">
    <property type="interactions" value="44"/>
</dbReference>
<dbReference type="Proteomes" id="UP000287166">
    <property type="component" value="Unassembled WGS sequence"/>
</dbReference>
<reference evidence="3 4" key="1">
    <citation type="journal article" date="2018" name="Sci. Rep.">
        <title>Genome sequence of the cauliflower mushroom Sparassis crispa (Hanabiratake) and its association with beneficial usage.</title>
        <authorList>
            <person name="Kiyama R."/>
            <person name="Furutani Y."/>
            <person name="Kawaguchi K."/>
            <person name="Nakanishi T."/>
        </authorList>
    </citation>
    <scope>NUCLEOTIDE SEQUENCE [LARGE SCALE GENOMIC DNA]</scope>
</reference>
<dbReference type="GO" id="GO:0016579">
    <property type="term" value="P:protein deubiquitination"/>
    <property type="evidence" value="ECO:0007669"/>
    <property type="project" value="InterPro"/>
</dbReference>
<dbReference type="InterPro" id="IPR028889">
    <property type="entry name" value="USP"/>
</dbReference>
<feature type="compositionally biased region" description="Basic and acidic residues" evidence="1">
    <location>
        <begin position="396"/>
        <end position="416"/>
    </location>
</feature>
<dbReference type="STRING" id="139825.A0A401H3Y1"/>
<feature type="compositionally biased region" description="Polar residues" evidence="1">
    <location>
        <begin position="754"/>
        <end position="794"/>
    </location>
</feature>
<feature type="compositionally biased region" description="Basic residues" evidence="1">
    <location>
        <begin position="419"/>
        <end position="429"/>
    </location>
</feature>
<dbReference type="PROSITE" id="PS00972">
    <property type="entry name" value="USP_1"/>
    <property type="match status" value="1"/>
</dbReference>
<dbReference type="SUPFAM" id="SSF54001">
    <property type="entry name" value="Cysteine proteinases"/>
    <property type="match status" value="1"/>
</dbReference>
<dbReference type="InParanoid" id="A0A401H3Y1"/>
<dbReference type="PANTHER" id="PTHR21646">
    <property type="entry name" value="UBIQUITIN CARBOXYL-TERMINAL HYDROLASE"/>
    <property type="match status" value="1"/>
</dbReference>
<dbReference type="OrthoDB" id="420187at2759"/>
<dbReference type="InterPro" id="IPR050185">
    <property type="entry name" value="Ub_carboxyl-term_hydrolase"/>
</dbReference>
<protein>
    <recommendedName>
        <fullName evidence="2">USP domain-containing protein</fullName>
    </recommendedName>
</protein>
<dbReference type="InterPro" id="IPR018200">
    <property type="entry name" value="USP_CS"/>
</dbReference>
<dbReference type="PANTHER" id="PTHR21646:SF39">
    <property type="entry name" value="UBIQUITIN CARBOXYL-TERMINAL HYDROLASE 16"/>
    <property type="match status" value="1"/>
</dbReference>
<feature type="region of interest" description="Disordered" evidence="1">
    <location>
        <begin position="1004"/>
        <end position="1035"/>
    </location>
</feature>
<dbReference type="InterPro" id="IPR038765">
    <property type="entry name" value="Papain-like_cys_pep_sf"/>
</dbReference>
<gene>
    <name evidence="3" type="ORF">SCP_1501270</name>
</gene>
<feature type="compositionally biased region" description="Basic and acidic residues" evidence="1">
    <location>
        <begin position="355"/>
        <end position="382"/>
    </location>
</feature>
<evidence type="ECO:0000313" key="3">
    <source>
        <dbReference type="EMBL" id="GBE89124.1"/>
    </source>
</evidence>
<feature type="region of interest" description="Disordered" evidence="1">
    <location>
        <begin position="167"/>
        <end position="213"/>
    </location>
</feature>
<evidence type="ECO:0000259" key="2">
    <source>
        <dbReference type="PROSITE" id="PS50235"/>
    </source>
</evidence>
<dbReference type="AlphaFoldDB" id="A0A401H3Y1"/>
<dbReference type="PROSITE" id="PS50235">
    <property type="entry name" value="USP_3"/>
    <property type="match status" value="1"/>
</dbReference>
<dbReference type="GeneID" id="38786041"/>
<accession>A0A401H3Y1</accession>
<dbReference type="Gene3D" id="3.90.70.10">
    <property type="entry name" value="Cysteine proteinases"/>
    <property type="match status" value="2"/>
</dbReference>
<dbReference type="PROSITE" id="PS00973">
    <property type="entry name" value="USP_2"/>
    <property type="match status" value="1"/>
</dbReference>
<keyword evidence="4" id="KW-1185">Reference proteome</keyword>
<organism evidence="3 4">
    <name type="scientific">Sparassis crispa</name>
    <dbReference type="NCBI Taxonomy" id="139825"/>
    <lineage>
        <taxon>Eukaryota</taxon>
        <taxon>Fungi</taxon>
        <taxon>Dikarya</taxon>
        <taxon>Basidiomycota</taxon>
        <taxon>Agaricomycotina</taxon>
        <taxon>Agaricomycetes</taxon>
        <taxon>Polyporales</taxon>
        <taxon>Sparassidaceae</taxon>
        <taxon>Sparassis</taxon>
    </lineage>
</organism>